<reference evidence="2 3" key="1">
    <citation type="submission" date="2014-09" db="EMBL/GenBank/DDBJ databases">
        <authorList>
            <person name="Martin A.A."/>
        </authorList>
    </citation>
    <scope>NUCLEOTIDE SEQUENCE</scope>
    <source>
        <strain evidence="3">ED321</strain>
        <strain evidence="2">ED321 Heterogonic</strain>
    </source>
</reference>
<accession>A0A090MZP7</accession>
<protein>
    <submittedName>
        <fullName evidence="2 4">Uncharacterized protein</fullName>
    </submittedName>
</protein>
<dbReference type="Proteomes" id="UP000035682">
    <property type="component" value="Unplaced"/>
</dbReference>
<evidence type="ECO:0000256" key="1">
    <source>
        <dbReference type="SAM" id="SignalP"/>
    </source>
</evidence>
<dbReference type="RefSeq" id="XP_024508504.1">
    <property type="nucleotide sequence ID" value="XM_024642766.1"/>
</dbReference>
<keyword evidence="3" id="KW-1185">Reference proteome</keyword>
<reference evidence="4" key="2">
    <citation type="submission" date="2020-12" db="UniProtKB">
        <authorList>
            <consortium name="WormBaseParasite"/>
        </authorList>
    </citation>
    <scope>IDENTIFICATION</scope>
</reference>
<sequence length="316" mass="36759">MIIFYILFTIFIYPTLSKLDDVTQIIETLETNSINNTLPYLTLNKIFQKNFLSVGKVLGSLTNEDKNILLKKLFQRDIEVEEILKKFSQNIPIVKKFSSHNSSNTFSNSSTFSHQTLFNGDEFVEKAENDSNIKAITKDLKMKSAFKNLNSNDDLIARYKIPPLLIRANLDNELNIKKQVLKGPNLLAKIRFRTEDSHNKEKNNLKKIDKSISKKKDDGYEIQSIQKILNNNKVVAASELIDIIDKFKTPKKQKNNKNRQKQLFHAPPEIILEESTKQFYNKIYHTNDKNSIYNVKKMNKQNNEINNVSLQDKSRW</sequence>
<organism evidence="2">
    <name type="scientific">Strongyloides ratti</name>
    <name type="common">Parasitic roundworm</name>
    <dbReference type="NCBI Taxonomy" id="34506"/>
    <lineage>
        <taxon>Eukaryota</taxon>
        <taxon>Metazoa</taxon>
        <taxon>Ecdysozoa</taxon>
        <taxon>Nematoda</taxon>
        <taxon>Chromadorea</taxon>
        <taxon>Rhabditida</taxon>
        <taxon>Tylenchina</taxon>
        <taxon>Panagrolaimomorpha</taxon>
        <taxon>Strongyloidoidea</taxon>
        <taxon>Strongyloididae</taxon>
        <taxon>Strongyloides</taxon>
    </lineage>
</organism>
<dbReference type="WormBase" id="SRAE_2000395400">
    <property type="protein sequence ID" value="SRP08625"/>
    <property type="gene ID" value="WBGene00264181"/>
</dbReference>
<evidence type="ECO:0000313" key="5">
    <source>
        <dbReference type="WormBase" id="SRAE_2000395400"/>
    </source>
</evidence>
<feature type="signal peptide" evidence="1">
    <location>
        <begin position="1"/>
        <end position="17"/>
    </location>
</feature>
<evidence type="ECO:0000313" key="2">
    <source>
        <dbReference type="EMBL" id="CEF69304.1"/>
    </source>
</evidence>
<dbReference type="AlphaFoldDB" id="A0A090MZP7"/>
<gene>
    <name evidence="2 4 5" type="ORF">SRAE_2000395400</name>
</gene>
<dbReference type="GeneID" id="36381674"/>
<keyword evidence="1" id="KW-0732">Signal</keyword>
<evidence type="ECO:0000313" key="3">
    <source>
        <dbReference type="Proteomes" id="UP000035682"/>
    </source>
</evidence>
<dbReference type="EMBL" id="LN609529">
    <property type="protein sequence ID" value="CEF69304.1"/>
    <property type="molecule type" value="Genomic_DNA"/>
</dbReference>
<feature type="chain" id="PRO_5015031395" evidence="1">
    <location>
        <begin position="18"/>
        <end position="316"/>
    </location>
</feature>
<proteinExistence type="predicted"/>
<dbReference type="WBParaSite" id="SRAE_2000395400.1">
    <property type="protein sequence ID" value="SRAE_2000395400.1"/>
    <property type="gene ID" value="WBGene00264181"/>
</dbReference>
<name>A0A090MZP7_STRRB</name>
<dbReference type="CTD" id="36381674"/>
<evidence type="ECO:0000313" key="4">
    <source>
        <dbReference type="WBParaSite" id="SRAE_2000395400.1"/>
    </source>
</evidence>